<dbReference type="SUPFAM" id="SSF56112">
    <property type="entry name" value="Protein kinase-like (PK-like)"/>
    <property type="match status" value="1"/>
</dbReference>
<name>A0AAW1S7Y4_9CHLO</name>
<evidence type="ECO:0000313" key="11">
    <source>
        <dbReference type="Proteomes" id="UP001485043"/>
    </source>
</evidence>
<dbReference type="InterPro" id="IPR001245">
    <property type="entry name" value="Ser-Thr/Tyr_kinase_cat_dom"/>
</dbReference>
<protein>
    <recommendedName>
        <fullName evidence="9">Protein kinase domain-containing protein</fullName>
    </recommendedName>
</protein>
<evidence type="ECO:0000256" key="5">
    <source>
        <dbReference type="ARBA" id="ARBA00022840"/>
    </source>
</evidence>
<feature type="signal peptide" evidence="8">
    <location>
        <begin position="1"/>
        <end position="22"/>
    </location>
</feature>
<dbReference type="InterPro" id="IPR017441">
    <property type="entry name" value="Protein_kinase_ATP_BS"/>
</dbReference>
<feature type="transmembrane region" description="Helical" evidence="7">
    <location>
        <begin position="517"/>
        <end position="541"/>
    </location>
</feature>
<feature type="binding site" evidence="6">
    <location>
        <position position="844"/>
    </location>
    <ligand>
        <name>ATP</name>
        <dbReference type="ChEBI" id="CHEBI:30616"/>
    </ligand>
</feature>
<keyword evidence="4" id="KW-0418">Kinase</keyword>
<organism evidence="10 11">
    <name type="scientific">Apatococcus fuscideae</name>
    <dbReference type="NCBI Taxonomy" id="2026836"/>
    <lineage>
        <taxon>Eukaryota</taxon>
        <taxon>Viridiplantae</taxon>
        <taxon>Chlorophyta</taxon>
        <taxon>core chlorophytes</taxon>
        <taxon>Trebouxiophyceae</taxon>
        <taxon>Chlorellales</taxon>
        <taxon>Chlorellaceae</taxon>
        <taxon>Apatococcus</taxon>
    </lineage>
</organism>
<dbReference type="InterPro" id="IPR011009">
    <property type="entry name" value="Kinase-like_dom_sf"/>
</dbReference>
<evidence type="ECO:0000259" key="9">
    <source>
        <dbReference type="PROSITE" id="PS50011"/>
    </source>
</evidence>
<dbReference type="Proteomes" id="UP001485043">
    <property type="component" value="Unassembled WGS sequence"/>
</dbReference>
<evidence type="ECO:0000256" key="1">
    <source>
        <dbReference type="ARBA" id="ARBA00022527"/>
    </source>
</evidence>
<comment type="caution">
    <text evidence="10">The sequence shown here is derived from an EMBL/GenBank/DDBJ whole genome shotgun (WGS) entry which is preliminary data.</text>
</comment>
<feature type="domain" description="Protein kinase" evidence="9">
    <location>
        <begin position="816"/>
        <end position="1069"/>
    </location>
</feature>
<dbReference type="PROSITE" id="PS00107">
    <property type="entry name" value="PROTEIN_KINASE_ATP"/>
    <property type="match status" value="1"/>
</dbReference>
<evidence type="ECO:0000256" key="2">
    <source>
        <dbReference type="ARBA" id="ARBA00022679"/>
    </source>
</evidence>
<evidence type="ECO:0000256" key="8">
    <source>
        <dbReference type="SAM" id="SignalP"/>
    </source>
</evidence>
<keyword evidence="1" id="KW-0723">Serine/threonine-protein kinase</keyword>
<dbReference type="PANTHER" id="PTHR44329">
    <property type="entry name" value="SERINE/THREONINE-PROTEIN KINASE TNNI3K-RELATED"/>
    <property type="match status" value="1"/>
</dbReference>
<evidence type="ECO:0000256" key="6">
    <source>
        <dbReference type="PROSITE-ProRule" id="PRU10141"/>
    </source>
</evidence>
<evidence type="ECO:0000313" key="10">
    <source>
        <dbReference type="EMBL" id="KAK9841896.1"/>
    </source>
</evidence>
<dbReference type="Gene3D" id="1.10.510.10">
    <property type="entry name" value="Transferase(Phosphotransferase) domain 1"/>
    <property type="match status" value="1"/>
</dbReference>
<dbReference type="PROSITE" id="PS50011">
    <property type="entry name" value="PROTEIN_KINASE_DOM"/>
    <property type="match status" value="1"/>
</dbReference>
<evidence type="ECO:0000256" key="7">
    <source>
        <dbReference type="SAM" id="Phobius"/>
    </source>
</evidence>
<keyword evidence="11" id="KW-1185">Reference proteome</keyword>
<dbReference type="InterPro" id="IPR008271">
    <property type="entry name" value="Ser/Thr_kinase_AS"/>
</dbReference>
<sequence length="1069" mass="115820">MKIAFWTRFLVATACLSREAWSLSAQTDSTWIRAQSQLGQVQGPATYGRTQGLTIFPKEIAVTAPGGCGPFNGTVNGYTPLSNYTANPASLTEFVARFKAPNGAYVLGKASSDNCGACNNSCPCANGTSWGFFPWQGSEQSAAAISNAPSDVSYYNNTFDILLQPPPGAGFSYSWVNASSLNAAGYAPFNISGLVPACVPLSAGSLQQQIMTNNLPPYADNSTNPITWRPQGAYPYGTAMGWYDLASGNASFTWYSNVYTITPAQGSGQSQIMVMNTTGLSTSPAPSQPGLQVQIMTNSSRIPRVPTQSNVLFPAIDNVTQTILYNGEVATEIPDLWQPAQLPDGCHNAVSAGANTSAPTFPITGTTSSTPSGVPTWYLPAASSTNLGDWYIAVLQTNQTVGRPLSNNAGWTLGRAYIDVASATWTAVFPKDGVEWNTSHLVAPAQFSILGHGDYVDDNGYAYDSHHSFVYGGHNATSGDLGDDTFFVSIGGQDISQAQLLTMTVYLRPDPNRTAKIVGGVVGGVCGLLIIAALTALALYARRTYPLRAKKRLIQDQVYNLVMGVRHDDLFSEDIMRADTDAQGTINVDRFYNLLPFVNRMPRNQFYAHLSSRVAGRCMNSWSTGTLFGAKSGTNGVFAPGFHGYAGQTMAYAIMKHETCWASTDRAIVQQWQSGAKGRRTLVASVEETMQSPELQDFLEGMDGTAEEPEAIHSKGFLVMLSRTFFLTVPSYRVRHAGVDPAAAPENWNTKLDPIPEDPATSGLVSLRSTQFGASGGTSSDSKNKPALGLSMVLRQMQLDDYEIKPSEIEMMTKLDGAPAILGRGAFGEVFKAKYNSVQVVAVKCLREGGDERAKIDFLREVAIMKKLRAENIVRFLGVCMKDSKTMLVTEFMAGGDLFTRLSEAEIGGELSWYHMGRRIAADIARGLAFLHSQQIVHFDLKSPNILLARDNTAKVADVGLARFMNVDHVTQLSVMGTMAWAAPEVLRGTKDCFSTKVDIYSFGVVLWEIVTGTSPRFGHDWFRPPRVPEECPGWAAELIKACMLEDASARPTSKEIYRMLLDNDDDHT</sequence>
<reference evidence="10 11" key="1">
    <citation type="journal article" date="2024" name="Nat. Commun.">
        <title>Phylogenomics reveals the evolutionary origins of lichenization in chlorophyte algae.</title>
        <authorList>
            <person name="Puginier C."/>
            <person name="Libourel C."/>
            <person name="Otte J."/>
            <person name="Skaloud P."/>
            <person name="Haon M."/>
            <person name="Grisel S."/>
            <person name="Petersen M."/>
            <person name="Berrin J.G."/>
            <person name="Delaux P.M."/>
            <person name="Dal Grande F."/>
            <person name="Keller J."/>
        </authorList>
    </citation>
    <scope>NUCLEOTIDE SEQUENCE [LARGE SCALE GENOMIC DNA]</scope>
    <source>
        <strain evidence="10 11">SAG 2523</strain>
    </source>
</reference>
<dbReference type="PROSITE" id="PS00108">
    <property type="entry name" value="PROTEIN_KINASE_ST"/>
    <property type="match status" value="1"/>
</dbReference>
<dbReference type="EMBL" id="JALJOV010001757">
    <property type="protein sequence ID" value="KAK9841896.1"/>
    <property type="molecule type" value="Genomic_DNA"/>
</dbReference>
<keyword evidence="7" id="KW-0472">Membrane</keyword>
<dbReference type="GO" id="GO:0005524">
    <property type="term" value="F:ATP binding"/>
    <property type="evidence" value="ECO:0007669"/>
    <property type="project" value="UniProtKB-UniRule"/>
</dbReference>
<feature type="chain" id="PRO_5043576048" description="Protein kinase domain-containing protein" evidence="8">
    <location>
        <begin position="23"/>
        <end position="1069"/>
    </location>
</feature>
<dbReference type="InterPro" id="IPR000719">
    <property type="entry name" value="Prot_kinase_dom"/>
</dbReference>
<keyword evidence="3 6" id="KW-0547">Nucleotide-binding</keyword>
<accession>A0AAW1S7Y4</accession>
<keyword evidence="8" id="KW-0732">Signal</keyword>
<keyword evidence="5 6" id="KW-0067">ATP-binding</keyword>
<evidence type="ECO:0000256" key="3">
    <source>
        <dbReference type="ARBA" id="ARBA00022741"/>
    </source>
</evidence>
<dbReference type="CDD" id="cd13999">
    <property type="entry name" value="STKc_MAP3K-like"/>
    <property type="match status" value="1"/>
</dbReference>
<dbReference type="AlphaFoldDB" id="A0AAW1S7Y4"/>
<gene>
    <name evidence="10" type="ORF">WJX84_001424</name>
</gene>
<keyword evidence="7" id="KW-1133">Transmembrane helix</keyword>
<dbReference type="GO" id="GO:0004674">
    <property type="term" value="F:protein serine/threonine kinase activity"/>
    <property type="evidence" value="ECO:0007669"/>
    <property type="project" value="UniProtKB-KW"/>
</dbReference>
<dbReference type="Pfam" id="PF07714">
    <property type="entry name" value="PK_Tyr_Ser-Thr"/>
    <property type="match status" value="1"/>
</dbReference>
<evidence type="ECO:0000256" key="4">
    <source>
        <dbReference type="ARBA" id="ARBA00022777"/>
    </source>
</evidence>
<keyword evidence="2" id="KW-0808">Transferase</keyword>
<dbReference type="SMART" id="SM00220">
    <property type="entry name" value="S_TKc"/>
    <property type="match status" value="1"/>
</dbReference>
<dbReference type="InterPro" id="IPR051681">
    <property type="entry name" value="Ser/Thr_Kinases-Pseudokinases"/>
</dbReference>
<proteinExistence type="predicted"/>
<keyword evidence="7" id="KW-0812">Transmembrane</keyword>